<keyword evidence="9 17" id="KW-0418">Kinase</keyword>
<gene>
    <name evidence="17" type="ordered locus">BBR47_28060</name>
</gene>
<dbReference type="InterPro" id="IPR003661">
    <property type="entry name" value="HisK_dim/P_dom"/>
</dbReference>
<feature type="domain" description="HAMP" evidence="16">
    <location>
        <begin position="175"/>
        <end position="228"/>
    </location>
</feature>
<sequence length="455" mass="52205">MLTPRRYSLKWRLTLFFSSGMLVLLLFLSIFIFFSTSNLVHQHEQKLLNQKATAIAADLKTEITEEASLKIPYLTRLLTNYADVNQSITISDQNGKEIASIQGANWRKDPEDYYERTLVAKEPVQLPFTSELLFVQISTTTEALEWYFSILLTILFLSSFFTLLLSAIGGYWLSNWGLKPLDHLIQQIHSIFPQRLSQRIHHHHVETEIYELIHAFNLLLDRMEEAMVYQQRFVTDASHELRTPLSIIEGYVSLLQRWGQHKPEVRDEALAAVEQECKRLFKLIDDLLSLAKLQHASQVSSTKVVQPLTPLLLEVKQAWVPIFPPQIKLLFEWEEALVLFMDRERIRQLLDILLDNARKYTDEGQVRVRAYGDEEAVHIVVEDTGIGIQAKEIPHLFKRFYRVDKSRTRKRGGSGIGLAIAQAIVADHEGSISIAPSAERGVIVHVLLKKEGMVG</sequence>
<accession>C0ZDC4</accession>
<dbReference type="Proteomes" id="UP000001877">
    <property type="component" value="Chromosome"/>
</dbReference>
<dbReference type="GO" id="GO:0005524">
    <property type="term" value="F:ATP binding"/>
    <property type="evidence" value="ECO:0007669"/>
    <property type="project" value="UniProtKB-KW"/>
</dbReference>
<comment type="subcellular location">
    <subcellularLocation>
        <location evidence="2">Cell membrane</location>
        <topology evidence="2">Multi-pass membrane protein</topology>
    </subcellularLocation>
</comment>
<evidence type="ECO:0000256" key="1">
    <source>
        <dbReference type="ARBA" id="ARBA00000085"/>
    </source>
</evidence>
<dbReference type="InterPro" id="IPR036097">
    <property type="entry name" value="HisK_dim/P_sf"/>
</dbReference>
<dbReference type="SMART" id="SM00387">
    <property type="entry name" value="HATPase_c"/>
    <property type="match status" value="1"/>
</dbReference>
<dbReference type="FunFam" id="3.30.565.10:FF:000006">
    <property type="entry name" value="Sensor histidine kinase WalK"/>
    <property type="match status" value="1"/>
</dbReference>
<comment type="catalytic activity">
    <reaction evidence="1">
        <text>ATP + protein L-histidine = ADP + protein N-phospho-L-histidine.</text>
        <dbReference type="EC" id="2.7.13.3"/>
    </reaction>
</comment>
<keyword evidence="6 17" id="KW-0808">Transferase</keyword>
<feature type="transmembrane region" description="Helical" evidence="14">
    <location>
        <begin position="146"/>
        <end position="173"/>
    </location>
</feature>
<dbReference type="GO" id="GO:0000155">
    <property type="term" value="F:phosphorelay sensor kinase activity"/>
    <property type="evidence" value="ECO:0007669"/>
    <property type="project" value="InterPro"/>
</dbReference>
<dbReference type="FunFam" id="1.10.287.130:FF:000001">
    <property type="entry name" value="Two-component sensor histidine kinase"/>
    <property type="match status" value="1"/>
</dbReference>
<keyword evidence="8" id="KW-0547">Nucleotide-binding</keyword>
<dbReference type="RefSeq" id="WP_015891103.1">
    <property type="nucleotide sequence ID" value="NC_012491.1"/>
</dbReference>
<feature type="domain" description="Histidine kinase" evidence="15">
    <location>
        <begin position="236"/>
        <end position="452"/>
    </location>
</feature>
<evidence type="ECO:0000256" key="14">
    <source>
        <dbReference type="SAM" id="Phobius"/>
    </source>
</evidence>
<evidence type="ECO:0000256" key="6">
    <source>
        <dbReference type="ARBA" id="ARBA00022679"/>
    </source>
</evidence>
<dbReference type="Gene3D" id="1.10.287.130">
    <property type="match status" value="1"/>
</dbReference>
<evidence type="ECO:0000256" key="7">
    <source>
        <dbReference type="ARBA" id="ARBA00022692"/>
    </source>
</evidence>
<dbReference type="PANTHER" id="PTHR45436:SF5">
    <property type="entry name" value="SENSOR HISTIDINE KINASE TRCS"/>
    <property type="match status" value="1"/>
</dbReference>
<dbReference type="PROSITE" id="PS50109">
    <property type="entry name" value="HIS_KIN"/>
    <property type="match status" value="1"/>
</dbReference>
<dbReference type="EC" id="2.7.13.3" evidence="3"/>
<dbReference type="AlphaFoldDB" id="C0ZDC4"/>
<name>C0ZDC4_BREBN</name>
<evidence type="ECO:0000259" key="16">
    <source>
        <dbReference type="PROSITE" id="PS50885"/>
    </source>
</evidence>
<evidence type="ECO:0000256" key="11">
    <source>
        <dbReference type="ARBA" id="ARBA00022989"/>
    </source>
</evidence>
<dbReference type="InterPro" id="IPR050428">
    <property type="entry name" value="TCS_sensor_his_kinase"/>
</dbReference>
<evidence type="ECO:0000259" key="15">
    <source>
        <dbReference type="PROSITE" id="PS50109"/>
    </source>
</evidence>
<feature type="transmembrane region" description="Helical" evidence="14">
    <location>
        <begin position="12"/>
        <end position="34"/>
    </location>
</feature>
<reference evidence="17 18" key="1">
    <citation type="submission" date="2005-03" db="EMBL/GenBank/DDBJ databases">
        <title>Brevibacillus brevis strain 47, complete genome.</title>
        <authorList>
            <person name="Hosoyama A."/>
            <person name="Yamada R."/>
            <person name="Hongo Y."/>
            <person name="Terui Y."/>
            <person name="Ankai A."/>
            <person name="Masuyama W."/>
            <person name="Sekiguchi M."/>
            <person name="Takeda T."/>
            <person name="Asano K."/>
            <person name="Ohji S."/>
            <person name="Ichikawa N."/>
            <person name="Narita S."/>
            <person name="Aoki N."/>
            <person name="Miura H."/>
            <person name="Matsushita S."/>
            <person name="Sekigawa T."/>
            <person name="Yamagata H."/>
            <person name="Yoshikawa H."/>
            <person name="Udaka S."/>
            <person name="Tanikawa S."/>
            <person name="Fujita N."/>
        </authorList>
    </citation>
    <scope>NUCLEOTIDE SEQUENCE [LARGE SCALE GENOMIC DNA]</scope>
    <source>
        <strain evidence="18">47 / JCM 6285 / NBRC 100599</strain>
    </source>
</reference>
<evidence type="ECO:0000256" key="12">
    <source>
        <dbReference type="ARBA" id="ARBA00023012"/>
    </source>
</evidence>
<keyword evidence="12" id="KW-0902">Two-component regulatory system</keyword>
<dbReference type="SMART" id="SM00388">
    <property type="entry name" value="HisKA"/>
    <property type="match status" value="1"/>
</dbReference>
<dbReference type="HOGENOM" id="CLU_000445_89_6_9"/>
<evidence type="ECO:0000313" key="18">
    <source>
        <dbReference type="Proteomes" id="UP000001877"/>
    </source>
</evidence>
<dbReference type="PRINTS" id="PR00344">
    <property type="entry name" value="BCTRLSENSOR"/>
</dbReference>
<dbReference type="InterPro" id="IPR004358">
    <property type="entry name" value="Sig_transdc_His_kin-like_C"/>
</dbReference>
<keyword evidence="5" id="KW-0597">Phosphoprotein</keyword>
<dbReference type="eggNOG" id="COG5002">
    <property type="taxonomic scope" value="Bacteria"/>
</dbReference>
<dbReference type="STRING" id="358681.BBR47_28060"/>
<evidence type="ECO:0000313" key="17">
    <source>
        <dbReference type="EMBL" id="BAH43783.1"/>
    </source>
</evidence>
<dbReference type="KEGG" id="bbe:BBR47_28060"/>
<keyword evidence="4" id="KW-1003">Cell membrane</keyword>
<dbReference type="Pfam" id="PF00672">
    <property type="entry name" value="HAMP"/>
    <property type="match status" value="1"/>
</dbReference>
<keyword evidence="7 14" id="KW-0812">Transmembrane</keyword>
<dbReference type="Pfam" id="PF00512">
    <property type="entry name" value="HisKA"/>
    <property type="match status" value="1"/>
</dbReference>
<organism evidence="17 18">
    <name type="scientific">Brevibacillus brevis (strain 47 / JCM 6285 / NBRC 100599)</name>
    <dbReference type="NCBI Taxonomy" id="358681"/>
    <lineage>
        <taxon>Bacteria</taxon>
        <taxon>Bacillati</taxon>
        <taxon>Bacillota</taxon>
        <taxon>Bacilli</taxon>
        <taxon>Bacillales</taxon>
        <taxon>Paenibacillaceae</taxon>
        <taxon>Brevibacillus</taxon>
    </lineage>
</organism>
<dbReference type="Gene3D" id="6.10.340.10">
    <property type="match status" value="1"/>
</dbReference>
<evidence type="ECO:0000256" key="3">
    <source>
        <dbReference type="ARBA" id="ARBA00012438"/>
    </source>
</evidence>
<dbReference type="PROSITE" id="PS50885">
    <property type="entry name" value="HAMP"/>
    <property type="match status" value="1"/>
</dbReference>
<dbReference type="SUPFAM" id="SSF55874">
    <property type="entry name" value="ATPase domain of HSP90 chaperone/DNA topoisomerase II/histidine kinase"/>
    <property type="match status" value="1"/>
</dbReference>
<dbReference type="InterPro" id="IPR003660">
    <property type="entry name" value="HAMP_dom"/>
</dbReference>
<keyword evidence="13 14" id="KW-0472">Membrane</keyword>
<evidence type="ECO:0000256" key="2">
    <source>
        <dbReference type="ARBA" id="ARBA00004651"/>
    </source>
</evidence>
<dbReference type="Gene3D" id="3.30.565.10">
    <property type="entry name" value="Histidine kinase-like ATPase, C-terminal domain"/>
    <property type="match status" value="1"/>
</dbReference>
<dbReference type="Pfam" id="PF02518">
    <property type="entry name" value="HATPase_c"/>
    <property type="match status" value="1"/>
</dbReference>
<proteinExistence type="predicted"/>
<dbReference type="InterPro" id="IPR036890">
    <property type="entry name" value="HATPase_C_sf"/>
</dbReference>
<evidence type="ECO:0000256" key="5">
    <source>
        <dbReference type="ARBA" id="ARBA00022553"/>
    </source>
</evidence>
<dbReference type="CDD" id="cd00082">
    <property type="entry name" value="HisKA"/>
    <property type="match status" value="1"/>
</dbReference>
<evidence type="ECO:0000256" key="13">
    <source>
        <dbReference type="ARBA" id="ARBA00023136"/>
    </source>
</evidence>
<dbReference type="GO" id="GO:0005886">
    <property type="term" value="C:plasma membrane"/>
    <property type="evidence" value="ECO:0007669"/>
    <property type="project" value="UniProtKB-SubCell"/>
</dbReference>
<dbReference type="PANTHER" id="PTHR45436">
    <property type="entry name" value="SENSOR HISTIDINE KINASE YKOH"/>
    <property type="match status" value="1"/>
</dbReference>
<keyword evidence="11 14" id="KW-1133">Transmembrane helix</keyword>
<evidence type="ECO:0000256" key="8">
    <source>
        <dbReference type="ARBA" id="ARBA00022741"/>
    </source>
</evidence>
<evidence type="ECO:0000256" key="4">
    <source>
        <dbReference type="ARBA" id="ARBA00022475"/>
    </source>
</evidence>
<dbReference type="SUPFAM" id="SSF47384">
    <property type="entry name" value="Homodimeric domain of signal transducing histidine kinase"/>
    <property type="match status" value="1"/>
</dbReference>
<evidence type="ECO:0000256" key="10">
    <source>
        <dbReference type="ARBA" id="ARBA00022840"/>
    </source>
</evidence>
<keyword evidence="18" id="KW-1185">Reference proteome</keyword>
<evidence type="ECO:0000256" key="9">
    <source>
        <dbReference type="ARBA" id="ARBA00022777"/>
    </source>
</evidence>
<dbReference type="EMBL" id="AP008955">
    <property type="protein sequence ID" value="BAH43783.1"/>
    <property type="molecule type" value="Genomic_DNA"/>
</dbReference>
<dbReference type="SMART" id="SM00304">
    <property type="entry name" value="HAMP"/>
    <property type="match status" value="1"/>
</dbReference>
<dbReference type="InterPro" id="IPR005467">
    <property type="entry name" value="His_kinase_dom"/>
</dbReference>
<protein>
    <recommendedName>
        <fullName evidence="3">histidine kinase</fullName>
        <ecNumber evidence="3">2.7.13.3</ecNumber>
    </recommendedName>
</protein>
<dbReference type="InterPro" id="IPR003594">
    <property type="entry name" value="HATPase_dom"/>
</dbReference>
<keyword evidence="10" id="KW-0067">ATP-binding</keyword>